<dbReference type="Pfam" id="PF00172">
    <property type="entry name" value="Zn_clus"/>
    <property type="match status" value="1"/>
</dbReference>
<feature type="compositionally biased region" description="Basic and acidic residues" evidence="2">
    <location>
        <begin position="642"/>
        <end position="658"/>
    </location>
</feature>
<dbReference type="PROSITE" id="PS00463">
    <property type="entry name" value="ZN2_CY6_FUNGAL_1"/>
    <property type="match status" value="1"/>
</dbReference>
<feature type="compositionally biased region" description="Basic and acidic residues" evidence="2">
    <location>
        <begin position="135"/>
        <end position="146"/>
    </location>
</feature>
<dbReference type="PANTHER" id="PTHR47425:SF2">
    <property type="entry name" value="FARB-RELATED"/>
    <property type="match status" value="1"/>
</dbReference>
<dbReference type="Pfam" id="PF06985">
    <property type="entry name" value="HET"/>
    <property type="match status" value="1"/>
</dbReference>
<dbReference type="InterPro" id="IPR010730">
    <property type="entry name" value="HET"/>
</dbReference>
<dbReference type="InterPro" id="IPR001138">
    <property type="entry name" value="Zn2Cys6_DnaBD"/>
</dbReference>
<dbReference type="CDD" id="cd00067">
    <property type="entry name" value="GAL4"/>
    <property type="match status" value="1"/>
</dbReference>
<dbReference type="GO" id="GO:0008270">
    <property type="term" value="F:zinc ion binding"/>
    <property type="evidence" value="ECO:0007669"/>
    <property type="project" value="InterPro"/>
</dbReference>
<dbReference type="PANTHER" id="PTHR47425">
    <property type="entry name" value="FARB-RELATED"/>
    <property type="match status" value="1"/>
</dbReference>
<gene>
    <name evidence="4" type="ORF">FPANT_13722</name>
</gene>
<feature type="compositionally biased region" description="Polar residues" evidence="2">
    <location>
        <begin position="147"/>
        <end position="156"/>
    </location>
</feature>
<evidence type="ECO:0000259" key="3">
    <source>
        <dbReference type="PROSITE" id="PS50048"/>
    </source>
</evidence>
<dbReference type="EMBL" id="JAAOAR010001131">
    <property type="protein sequence ID" value="KAF5570622.1"/>
    <property type="molecule type" value="Genomic_DNA"/>
</dbReference>
<dbReference type="SMART" id="SM00066">
    <property type="entry name" value="GAL4"/>
    <property type="match status" value="1"/>
</dbReference>
<dbReference type="Proteomes" id="UP000544095">
    <property type="component" value="Unassembled WGS sequence"/>
</dbReference>
<accession>A0A8H5NL96</accession>
<dbReference type="InterPro" id="IPR052761">
    <property type="entry name" value="Fungal_Detox/Toxin_TFs"/>
</dbReference>
<comment type="caution">
    <text evidence="4">The sequence shown here is derived from an EMBL/GenBank/DDBJ whole genome shotgun (WGS) entry which is preliminary data.</text>
</comment>
<feature type="domain" description="Zn(2)-C6 fungal-type" evidence="3">
    <location>
        <begin position="19"/>
        <end position="51"/>
    </location>
</feature>
<keyword evidence="5" id="KW-1185">Reference proteome</keyword>
<evidence type="ECO:0000313" key="5">
    <source>
        <dbReference type="Proteomes" id="UP000544095"/>
    </source>
</evidence>
<dbReference type="Gene3D" id="4.10.240.10">
    <property type="entry name" value="Zn(2)-C6 fungal-type DNA-binding domain"/>
    <property type="match status" value="1"/>
</dbReference>
<evidence type="ECO:0000256" key="2">
    <source>
        <dbReference type="SAM" id="MobiDB-lite"/>
    </source>
</evidence>
<evidence type="ECO:0000313" key="4">
    <source>
        <dbReference type="EMBL" id="KAF5570622.1"/>
    </source>
</evidence>
<reference evidence="4 5" key="1">
    <citation type="submission" date="2020-05" db="EMBL/GenBank/DDBJ databases">
        <title>Identification and distribution of gene clusters putatively required for synthesis of sphingolipid metabolism inhibitors in phylogenetically diverse species of the filamentous fungus Fusarium.</title>
        <authorList>
            <person name="Kim H.-S."/>
            <person name="Busman M."/>
            <person name="Brown D.W."/>
            <person name="Divon H."/>
            <person name="Uhlig S."/>
            <person name="Proctor R.H."/>
        </authorList>
    </citation>
    <scope>NUCLEOTIDE SEQUENCE [LARGE SCALE GENOMIC DNA]</scope>
    <source>
        <strain evidence="4 5">NRRL 25211</strain>
    </source>
</reference>
<protein>
    <submittedName>
        <fullName evidence="4">Cutinase transcription factor 1 beta</fullName>
    </submittedName>
</protein>
<proteinExistence type="predicted"/>
<dbReference type="GO" id="GO:0000981">
    <property type="term" value="F:DNA-binding transcription factor activity, RNA polymerase II-specific"/>
    <property type="evidence" value="ECO:0007669"/>
    <property type="project" value="InterPro"/>
</dbReference>
<name>A0A8H5NL96_9HYPO</name>
<dbReference type="SUPFAM" id="SSF57701">
    <property type="entry name" value="Zn2/Cys6 DNA-binding domain"/>
    <property type="match status" value="1"/>
</dbReference>
<keyword evidence="1" id="KW-0539">Nucleus</keyword>
<organism evidence="4 5">
    <name type="scientific">Fusarium pseudoanthophilum</name>
    <dbReference type="NCBI Taxonomy" id="48495"/>
    <lineage>
        <taxon>Eukaryota</taxon>
        <taxon>Fungi</taxon>
        <taxon>Dikarya</taxon>
        <taxon>Ascomycota</taxon>
        <taxon>Pezizomycotina</taxon>
        <taxon>Sordariomycetes</taxon>
        <taxon>Hypocreomycetidae</taxon>
        <taxon>Hypocreales</taxon>
        <taxon>Nectriaceae</taxon>
        <taxon>Fusarium</taxon>
        <taxon>Fusarium fujikuroi species complex</taxon>
    </lineage>
</organism>
<feature type="region of interest" description="Disordered" evidence="2">
    <location>
        <begin position="638"/>
        <end position="660"/>
    </location>
</feature>
<dbReference type="AlphaFoldDB" id="A0A8H5NL96"/>
<feature type="region of interest" description="Disordered" evidence="2">
    <location>
        <begin position="135"/>
        <end position="156"/>
    </location>
</feature>
<dbReference type="InterPro" id="IPR036864">
    <property type="entry name" value="Zn2-C6_fun-type_DNA-bd_sf"/>
</dbReference>
<evidence type="ECO:0000256" key="1">
    <source>
        <dbReference type="ARBA" id="ARBA00023242"/>
    </source>
</evidence>
<dbReference type="PROSITE" id="PS50048">
    <property type="entry name" value="ZN2_CY6_FUNGAL_2"/>
    <property type="match status" value="1"/>
</dbReference>
<sequence>MEEAMSQGINPRRKRASKACVACRSRKVRCDVTHRPHQCTNCALDNIQCVVKDRRTKYSAASDDLDSPNDACVDPGLSVECGPESPSMCFDALWDQPEIDFATERLIQGPTESREKEPGIFEMVLNQRKDSEFSIVSEKSRDHQTESKPASSSDATMSGQSHIIYSYYSFLDLDISGLLPDDINYLEAQGCFRVPTPEALDEFVQEYFLHVHPALPLLDEAWFWAIYSRSCTLRDPDLIWMLVLDFLQYTMHGTHTTVVVNSGRRGRSVPYQLKPKFDFVRDRILPLGMRRQLHITSLDVADANYLPTEKDFWREIDGSRVYAPQTKRTLVRLFITLCELTVPLTDVIKIVYPTGRLTDIHSPVMRDAEKGRESLQSCEAGLEAWFERATIQFPTPAGIITREGSLVLYTNLLYIYYHAACFALYQHKAFIISQEQAKTTSELQQTKSKIEDAALGITENLKELIHLRLERYLPISIAAYIAVPLVLHILDVRLAKRPLQIAQKQGKLNVYVETMKTMQKLYDGVDDVWTFIRTAIDYATIQDAENETSSQNNFCIDAVGCLGSKSQLTTDKEYANDWGNVLVMEPVLYFRLSRTIDHSLALGRYSEGSTVGLAAPRSARLPSPRLFTIDIGSPKQAVDDTTCEHHQASADNGDREPEAGQDQFSLVPQMLEDIDEFDKQARVVKTPGELLQYITLSHRWGPEEQFKLLKRNTDDMARDIPWDTIPKTYREAIKVARKIGVDYTWIDTICIVQDDSDDWRGESIRMKAVYDGSYLNLVCSAGSHGGLYASSTLFDDFGTHGVPQGDSWVPSGVVPKQGTLRIRQQPHMTHNSFGNNYRGSSFLLGRGWVLQERLLSPRIVYFDQEELKWECYGGVDCLCGMLVISNFNFEYRESLGMRKGREAAETSRNPAEEKPLPMQWMLIAERYSESALTYEFDRMVALAGVAEQALRTDQGGKYLAGLWEGDLEHQICWEIYRTHRRPSTYIAPSWSWLSVIGGLGYSNRMNYQRWASSIDARITQAECTLADESREIGPVTSGFIKVSGRVVEIDVRLALPGSENVL</sequence>
<dbReference type="CDD" id="cd12148">
    <property type="entry name" value="fungal_TF_MHR"/>
    <property type="match status" value="1"/>
</dbReference>